<dbReference type="RefSeq" id="XP_018127341.1">
    <property type="nucleotide sequence ID" value="XM_018277750.2"/>
</dbReference>
<protein>
    <recommendedName>
        <fullName evidence="3">Acyltransferase 3 domain-containing protein</fullName>
    </recommendedName>
</protein>
<keyword evidence="2" id="KW-0812">Transmembrane</keyword>
<feature type="transmembrane region" description="Helical" evidence="2">
    <location>
        <begin position="182"/>
        <end position="199"/>
    </location>
</feature>
<evidence type="ECO:0000313" key="5">
    <source>
        <dbReference type="Proteomes" id="UP000091956"/>
    </source>
</evidence>
<dbReference type="InterPro" id="IPR050879">
    <property type="entry name" value="Acyltransferase_3"/>
</dbReference>
<dbReference type="PANTHER" id="PTHR23028">
    <property type="entry name" value="ACETYLTRANSFERASE"/>
    <property type="match status" value="1"/>
</dbReference>
<dbReference type="GeneID" id="28841710"/>
<evidence type="ECO:0000259" key="3">
    <source>
        <dbReference type="Pfam" id="PF01757"/>
    </source>
</evidence>
<feature type="region of interest" description="Disordered" evidence="1">
    <location>
        <begin position="429"/>
        <end position="448"/>
    </location>
</feature>
<proteinExistence type="predicted"/>
<dbReference type="Pfam" id="PF01757">
    <property type="entry name" value="Acyl_transf_3"/>
    <property type="match status" value="1"/>
</dbReference>
<dbReference type="PANTHER" id="PTHR23028:SF128">
    <property type="entry name" value="ACYLTRANSFERASE 3 DOMAIN-CONTAINING PROTEIN"/>
    <property type="match status" value="1"/>
</dbReference>
<dbReference type="GO" id="GO:0016747">
    <property type="term" value="F:acyltransferase activity, transferring groups other than amino-acyl groups"/>
    <property type="evidence" value="ECO:0007669"/>
    <property type="project" value="InterPro"/>
</dbReference>
<name>A0A1B8GCP7_9PEZI</name>
<sequence length="448" mass="50993">MVVKHENVKWVDGLRGLASVSVVVTHLARTFDQILFYPNTGGSPENQPYFLQWPIIRVFVQGRIGIAIFALVTGYVCALKPIRQSKSGNIDGALTSVAKSAFRRIPRLFLPTTIATCIMWVLSQLGAYDVAAATDSYWLITTSPAHRRPFSAAVHSLFREIMVTWTMLQNNYDPNQWTLQPLLKGSMMVYMLIFGTIYMQQKYRMMISLAFYVYFFLAGEVTFSMQFFFGMFLSDLSNHQPTLDYINARIWIRRFLPPLLMFIGLWIASYPEDHADWANWSQQLKDMSTYILLMKQDTARFYTGLGMDFICVAIFLSPTLKDVLSSKYLLWLGKNSFAVYLIHGTLIRTILTWCMYGMSIPAKVEKEVDGKMTLVNGPGLKHGGYVYMTVFIPLFFVLLYFLANLWTMHVDPLCARWTAAFERATLNESEKTTSSGPAGHGLLSQPPA</sequence>
<dbReference type="InterPro" id="IPR002656">
    <property type="entry name" value="Acyl_transf_3_dom"/>
</dbReference>
<feature type="transmembrane region" description="Helical" evidence="2">
    <location>
        <begin position="337"/>
        <end position="356"/>
    </location>
</feature>
<feature type="transmembrane region" description="Helical" evidence="2">
    <location>
        <begin position="299"/>
        <end position="317"/>
    </location>
</feature>
<keyword evidence="2" id="KW-0472">Membrane</keyword>
<feature type="transmembrane region" description="Helical" evidence="2">
    <location>
        <begin position="251"/>
        <end position="268"/>
    </location>
</feature>
<evidence type="ECO:0000313" key="4">
    <source>
        <dbReference type="EMBL" id="OBT93608.1"/>
    </source>
</evidence>
<dbReference type="EMBL" id="KV460252">
    <property type="protein sequence ID" value="OBT93608.1"/>
    <property type="molecule type" value="Genomic_DNA"/>
</dbReference>
<feature type="transmembrane region" description="Helical" evidence="2">
    <location>
        <begin position="55"/>
        <end position="78"/>
    </location>
</feature>
<dbReference type="Proteomes" id="UP000091956">
    <property type="component" value="Unassembled WGS sequence"/>
</dbReference>
<reference evidence="5" key="2">
    <citation type="journal article" date="2018" name="Nat. Commun.">
        <title>Extreme sensitivity to ultraviolet light in the fungal pathogen causing white-nose syndrome of bats.</title>
        <authorList>
            <person name="Palmer J.M."/>
            <person name="Drees K.P."/>
            <person name="Foster J.T."/>
            <person name="Lindner D.L."/>
        </authorList>
    </citation>
    <scope>NUCLEOTIDE SEQUENCE [LARGE SCALE GENOMIC DNA]</scope>
    <source>
        <strain evidence="5">UAMH 10579</strain>
    </source>
</reference>
<dbReference type="AlphaFoldDB" id="A0A1B8GCP7"/>
<evidence type="ECO:0000256" key="2">
    <source>
        <dbReference type="SAM" id="Phobius"/>
    </source>
</evidence>
<feature type="transmembrane region" description="Helical" evidence="2">
    <location>
        <begin position="108"/>
        <end position="128"/>
    </location>
</feature>
<feature type="transmembrane region" description="Helical" evidence="2">
    <location>
        <begin position="211"/>
        <end position="231"/>
    </location>
</feature>
<keyword evidence="5" id="KW-1185">Reference proteome</keyword>
<keyword evidence="2" id="KW-1133">Transmembrane helix</keyword>
<feature type="domain" description="Acyltransferase 3" evidence="3">
    <location>
        <begin position="9"/>
        <end position="351"/>
    </location>
</feature>
<reference evidence="4 5" key="1">
    <citation type="submission" date="2016-03" db="EMBL/GenBank/DDBJ databases">
        <title>Comparative genomics of Pseudogymnoascus destructans, the fungus causing white-nose syndrome of bats.</title>
        <authorList>
            <person name="Palmer J.M."/>
            <person name="Drees K.P."/>
            <person name="Foster J.T."/>
            <person name="Lindner D.L."/>
        </authorList>
    </citation>
    <scope>NUCLEOTIDE SEQUENCE [LARGE SCALE GENOMIC DNA]</scope>
    <source>
        <strain evidence="4 5">UAMH 10579</strain>
    </source>
</reference>
<gene>
    <name evidence="4" type="ORF">VE01_08324</name>
</gene>
<accession>A0A1B8GCP7</accession>
<dbReference type="STRING" id="342668.A0A1B8GCP7"/>
<organism evidence="4 5">
    <name type="scientific">Pseudogymnoascus verrucosus</name>
    <dbReference type="NCBI Taxonomy" id="342668"/>
    <lineage>
        <taxon>Eukaryota</taxon>
        <taxon>Fungi</taxon>
        <taxon>Dikarya</taxon>
        <taxon>Ascomycota</taxon>
        <taxon>Pezizomycotina</taxon>
        <taxon>Leotiomycetes</taxon>
        <taxon>Thelebolales</taxon>
        <taxon>Thelebolaceae</taxon>
        <taxon>Pseudogymnoascus</taxon>
    </lineage>
</organism>
<evidence type="ECO:0000256" key="1">
    <source>
        <dbReference type="SAM" id="MobiDB-lite"/>
    </source>
</evidence>
<dbReference type="OrthoDB" id="5405781at2759"/>
<feature type="transmembrane region" description="Helical" evidence="2">
    <location>
        <begin position="384"/>
        <end position="403"/>
    </location>
</feature>